<proteinExistence type="predicted"/>
<keyword evidence="2" id="KW-0012">Acyltransferase</keyword>
<feature type="region of interest" description="Disordered" evidence="3">
    <location>
        <begin position="1"/>
        <end position="20"/>
    </location>
</feature>
<gene>
    <name evidence="5" type="ORF">E7681_15965</name>
</gene>
<evidence type="ECO:0000256" key="3">
    <source>
        <dbReference type="SAM" id="MobiDB-lite"/>
    </source>
</evidence>
<dbReference type="CDD" id="cd04301">
    <property type="entry name" value="NAT_SF"/>
    <property type="match status" value="1"/>
</dbReference>
<dbReference type="InterPro" id="IPR000182">
    <property type="entry name" value="GNAT_dom"/>
</dbReference>
<organism evidence="5 6">
    <name type="scientific">Thalassobius vesicularis</name>
    <dbReference type="NCBI Taxonomy" id="1294297"/>
    <lineage>
        <taxon>Bacteria</taxon>
        <taxon>Pseudomonadati</taxon>
        <taxon>Pseudomonadota</taxon>
        <taxon>Alphaproteobacteria</taxon>
        <taxon>Rhodobacterales</taxon>
        <taxon>Roseobacteraceae</taxon>
        <taxon>Thalassovita</taxon>
    </lineage>
</organism>
<dbReference type="PROSITE" id="PS51186">
    <property type="entry name" value="GNAT"/>
    <property type="match status" value="1"/>
</dbReference>
<evidence type="ECO:0000259" key="4">
    <source>
        <dbReference type="PROSITE" id="PS51186"/>
    </source>
</evidence>
<comment type="caution">
    <text evidence="5">The sequence shown here is derived from an EMBL/GenBank/DDBJ whole genome shotgun (WGS) entry which is preliminary data.</text>
</comment>
<dbReference type="Proteomes" id="UP000306113">
    <property type="component" value="Unassembled WGS sequence"/>
</dbReference>
<dbReference type="PANTHER" id="PTHR43877">
    <property type="entry name" value="AMINOALKYLPHOSPHONATE N-ACETYLTRANSFERASE-RELATED-RELATED"/>
    <property type="match status" value="1"/>
</dbReference>
<keyword evidence="1 5" id="KW-0808">Transferase</keyword>
<reference evidence="5 6" key="1">
    <citation type="submission" date="2019-04" db="EMBL/GenBank/DDBJ databases">
        <title>Draft genome sequence of Youngimonas vesicularis.</title>
        <authorList>
            <person name="Hameed A."/>
        </authorList>
    </citation>
    <scope>NUCLEOTIDE SEQUENCE [LARGE SCALE GENOMIC DNA]</scope>
    <source>
        <strain evidence="5 6">CC-AMW-E</strain>
    </source>
</reference>
<keyword evidence="6" id="KW-1185">Reference proteome</keyword>
<dbReference type="OrthoDB" id="9803233at2"/>
<evidence type="ECO:0000313" key="5">
    <source>
        <dbReference type="EMBL" id="THD72015.1"/>
    </source>
</evidence>
<dbReference type="PANTHER" id="PTHR43877:SF2">
    <property type="entry name" value="AMINOALKYLPHOSPHONATE N-ACETYLTRANSFERASE-RELATED"/>
    <property type="match status" value="1"/>
</dbReference>
<feature type="domain" description="N-acetyltransferase" evidence="4">
    <location>
        <begin position="57"/>
        <end position="204"/>
    </location>
</feature>
<evidence type="ECO:0000313" key="6">
    <source>
        <dbReference type="Proteomes" id="UP000306113"/>
    </source>
</evidence>
<dbReference type="EMBL" id="SSMD01000009">
    <property type="protein sequence ID" value="THD72015.1"/>
    <property type="molecule type" value="Genomic_DNA"/>
</dbReference>
<protein>
    <submittedName>
        <fullName evidence="5">GNAT family N-acetyltransferase</fullName>
    </submittedName>
</protein>
<dbReference type="AlphaFoldDB" id="A0A4S3M5J2"/>
<name>A0A4S3M5J2_9RHOB</name>
<evidence type="ECO:0000256" key="2">
    <source>
        <dbReference type="ARBA" id="ARBA00023315"/>
    </source>
</evidence>
<sequence>MSTDPAAPRRPESTPTPRIWPYDTIYPQDIADFRRLTRPHPRATNTQPRPERVQMPLTIAAESPLTPDGRMLIDGSEQALRSVYTADECFTFTAEELDSPEITFLVARQDGTALGCVALVNCSEYGEVKRLFVTPQARGTGAARALMAALETHAADMHLPEVLLETGDKLKAAVGLYTSLGYAVRGRFGDYQDHPASLFMGKRL</sequence>
<dbReference type="InterPro" id="IPR050832">
    <property type="entry name" value="Bact_Acetyltransf"/>
</dbReference>
<dbReference type="InterPro" id="IPR016181">
    <property type="entry name" value="Acyl_CoA_acyltransferase"/>
</dbReference>
<dbReference type="Gene3D" id="3.40.630.30">
    <property type="match status" value="1"/>
</dbReference>
<accession>A0A4S3M5J2</accession>
<dbReference type="GO" id="GO:0016747">
    <property type="term" value="F:acyltransferase activity, transferring groups other than amino-acyl groups"/>
    <property type="evidence" value="ECO:0007669"/>
    <property type="project" value="InterPro"/>
</dbReference>
<dbReference type="SUPFAM" id="SSF55729">
    <property type="entry name" value="Acyl-CoA N-acyltransferases (Nat)"/>
    <property type="match status" value="1"/>
</dbReference>
<evidence type="ECO:0000256" key="1">
    <source>
        <dbReference type="ARBA" id="ARBA00022679"/>
    </source>
</evidence>
<dbReference type="Pfam" id="PF00583">
    <property type="entry name" value="Acetyltransf_1"/>
    <property type="match status" value="1"/>
</dbReference>